<name>A0A2T5GS26_9SPHN</name>
<keyword evidence="1" id="KW-0472">Membrane</keyword>
<evidence type="ECO:0000313" key="2">
    <source>
        <dbReference type="EMBL" id="PTQ62105.1"/>
    </source>
</evidence>
<dbReference type="RefSeq" id="WP_107956488.1">
    <property type="nucleotide sequence ID" value="NZ_JASPFP010000001.1"/>
</dbReference>
<dbReference type="AlphaFoldDB" id="A0A2T5GS26"/>
<reference evidence="2 3" key="1">
    <citation type="submission" date="2018-04" db="EMBL/GenBank/DDBJ databases">
        <title>Genomic Encyclopedia of Type Strains, Phase III (KMG-III): the genomes of soil and plant-associated and newly described type strains.</title>
        <authorList>
            <person name="Whitman W."/>
        </authorList>
    </citation>
    <scope>NUCLEOTIDE SEQUENCE [LARGE SCALE GENOMIC DNA]</scope>
    <source>
        <strain evidence="2 3">MA101b</strain>
    </source>
</reference>
<sequence length="151" mass="16640">MIHVLVYYVIALATCWFAFRHGGRPERLVAAAFLLAAIASSGLAFSARPAFRSVDGALLSVDLALLAGLVAVAMFANRFWPIWISALHLLAITVHGVRAYDPTLVPWMYAAAISKIAYPMLAVLIVGTERHRRRRWSYGCDPDWSSVLKSP</sequence>
<evidence type="ECO:0000313" key="3">
    <source>
        <dbReference type="Proteomes" id="UP000244189"/>
    </source>
</evidence>
<keyword evidence="1" id="KW-1133">Transmembrane helix</keyword>
<feature type="transmembrane region" description="Helical" evidence="1">
    <location>
        <begin position="106"/>
        <end position="127"/>
    </location>
</feature>
<comment type="caution">
    <text evidence="2">The sequence shown here is derived from an EMBL/GenBank/DDBJ whole genome shotgun (WGS) entry which is preliminary data.</text>
</comment>
<dbReference type="EMBL" id="QAOG01000001">
    <property type="protein sequence ID" value="PTQ62105.1"/>
    <property type="molecule type" value="Genomic_DNA"/>
</dbReference>
<dbReference type="Proteomes" id="UP000244189">
    <property type="component" value="Unassembled WGS sequence"/>
</dbReference>
<feature type="transmembrane region" description="Helical" evidence="1">
    <location>
        <begin position="29"/>
        <end position="51"/>
    </location>
</feature>
<evidence type="ECO:0008006" key="4">
    <source>
        <dbReference type="Google" id="ProtNLM"/>
    </source>
</evidence>
<accession>A0A2T5GS26</accession>
<keyword evidence="3" id="KW-1185">Reference proteome</keyword>
<keyword evidence="1" id="KW-0812">Transmembrane</keyword>
<evidence type="ECO:0000256" key="1">
    <source>
        <dbReference type="SAM" id="Phobius"/>
    </source>
</evidence>
<proteinExistence type="predicted"/>
<gene>
    <name evidence="2" type="ORF">C8J26_0382</name>
</gene>
<feature type="transmembrane region" description="Helical" evidence="1">
    <location>
        <begin position="57"/>
        <end position="75"/>
    </location>
</feature>
<feature type="transmembrane region" description="Helical" evidence="1">
    <location>
        <begin position="6"/>
        <end position="22"/>
    </location>
</feature>
<organism evidence="2 3">
    <name type="scientific">Sphingomonas aurantiaca</name>
    <dbReference type="NCBI Taxonomy" id="185949"/>
    <lineage>
        <taxon>Bacteria</taxon>
        <taxon>Pseudomonadati</taxon>
        <taxon>Pseudomonadota</taxon>
        <taxon>Alphaproteobacteria</taxon>
        <taxon>Sphingomonadales</taxon>
        <taxon>Sphingomonadaceae</taxon>
        <taxon>Sphingomonas</taxon>
    </lineage>
</organism>
<protein>
    <recommendedName>
        <fullName evidence="4">Integral membrane protein</fullName>
    </recommendedName>
</protein>